<evidence type="ECO:0000256" key="6">
    <source>
        <dbReference type="ARBA" id="ARBA00022777"/>
    </source>
</evidence>
<dbReference type="EC" id="2.7.11.17" evidence="2"/>
<reference evidence="12" key="2">
    <citation type="submission" date="2019-01" db="EMBL/GenBank/DDBJ databases">
        <authorList>
            <person name="Graves T."/>
            <person name="Eichler E.E."/>
            <person name="Wilson R.K."/>
        </authorList>
    </citation>
    <scope>NUCLEOTIDE SEQUENCE [LARGE SCALE GENOMIC DNA]</scope>
    <source>
        <strain evidence="12">17573</strain>
    </source>
</reference>
<dbReference type="PROSITE" id="PS50011">
    <property type="entry name" value="PROTEIN_KINASE_DOM"/>
    <property type="match status" value="1"/>
</dbReference>
<feature type="domain" description="Protein kinase" evidence="11">
    <location>
        <begin position="1"/>
        <end position="254"/>
    </location>
</feature>
<feature type="region of interest" description="Disordered" evidence="10">
    <location>
        <begin position="335"/>
        <end position="360"/>
    </location>
</feature>
<reference evidence="13" key="1">
    <citation type="journal article" date="2007" name="Science">
        <title>Evolutionary and biomedical insights from the rhesus macaque genome.</title>
        <authorList>
            <person name="Gibbs R.A."/>
            <person name="Rogers J."/>
            <person name="Katze M.G."/>
            <person name="Bumgarner R."/>
            <person name="Weinstock G.M."/>
            <person name="Mardis E.R."/>
            <person name="Remington K.A."/>
            <person name="Strausberg R.L."/>
            <person name="Venter J.C."/>
            <person name="Wilson R.K."/>
            <person name="Batzer M.A."/>
            <person name="Bustamante C.D."/>
            <person name="Eichler E.E."/>
            <person name="Hahn M.W."/>
            <person name="Hardison R.C."/>
            <person name="Makova K.D."/>
            <person name="Miller W."/>
            <person name="Milosavljevic A."/>
            <person name="Palermo R.E."/>
            <person name="Siepel A."/>
            <person name="Sikela J.M."/>
            <person name="Attaway T."/>
            <person name="Bell S."/>
            <person name="Bernard K.E."/>
            <person name="Buhay C.J."/>
            <person name="Chandrabose M.N."/>
            <person name="Dao M."/>
            <person name="Davis C."/>
            <person name="Delehaunty K.D."/>
            <person name="Ding Y."/>
            <person name="Dinh H.H."/>
            <person name="Dugan-Rocha S."/>
            <person name="Fulton L.A."/>
            <person name="Gabisi R.A."/>
            <person name="Garner T.T."/>
            <person name="Godfrey J."/>
            <person name="Hawes A.C."/>
            <person name="Hernandez J."/>
            <person name="Hines S."/>
            <person name="Holder M."/>
            <person name="Hume J."/>
            <person name="Jhangiani S.N."/>
            <person name="Joshi V."/>
            <person name="Khan Z.M."/>
            <person name="Kirkness E.F."/>
            <person name="Cree A."/>
            <person name="Fowler R.G."/>
            <person name="Lee S."/>
            <person name="Lewis L.R."/>
            <person name="Li Z."/>
            <person name="Liu Y.-S."/>
            <person name="Moore S.M."/>
            <person name="Muzny D."/>
            <person name="Nazareth L.V."/>
            <person name="Ngo D.N."/>
            <person name="Okwuonu G.O."/>
            <person name="Pai G."/>
            <person name="Parker D."/>
            <person name="Paul H.A."/>
            <person name="Pfannkoch C."/>
            <person name="Pohl C.S."/>
            <person name="Rogers Y.-H.C."/>
            <person name="Ruiz S.J."/>
            <person name="Sabo A."/>
            <person name="Santibanez J."/>
            <person name="Schneider B.W."/>
            <person name="Smith S.M."/>
            <person name="Sodergren E."/>
            <person name="Svatek A.F."/>
            <person name="Utterback T.R."/>
            <person name="Vattathil S."/>
            <person name="Warren W."/>
            <person name="White C.S."/>
            <person name="Chinwalla A.T."/>
            <person name="Feng Y."/>
            <person name="Halpern A.L."/>
            <person name="Hillier L.W."/>
            <person name="Huang X."/>
            <person name="Minx P."/>
            <person name="Nelson J.O."/>
            <person name="Pepin K.H."/>
            <person name="Qin X."/>
            <person name="Sutton G.G."/>
            <person name="Venter E."/>
            <person name="Walenz B.P."/>
            <person name="Wallis J.W."/>
            <person name="Worley K.C."/>
            <person name="Yang S.-P."/>
            <person name="Jones S.M."/>
            <person name="Marra M.A."/>
            <person name="Rocchi M."/>
            <person name="Schein J.E."/>
            <person name="Baertsch R."/>
            <person name="Clarke L."/>
            <person name="Csuros M."/>
            <person name="Glasscock J."/>
            <person name="Harris R.A."/>
            <person name="Havlak P."/>
            <person name="Jackson A.R."/>
            <person name="Jiang H."/>
            <person name="Liu Y."/>
            <person name="Messina D.N."/>
            <person name="Shen Y."/>
            <person name="Song H.X.-Z."/>
            <person name="Wylie T."/>
            <person name="Zhang L."/>
            <person name="Birney E."/>
            <person name="Han K."/>
            <person name="Konkel M.K."/>
            <person name="Lee J."/>
            <person name="Smit A.F.A."/>
            <person name="Ullmer B."/>
            <person name="Wang H."/>
            <person name="Xing J."/>
            <person name="Burhans R."/>
            <person name="Cheng Z."/>
            <person name="Karro J.E."/>
            <person name="Ma J."/>
            <person name="Raney B."/>
            <person name="She X."/>
            <person name="Cox M.J."/>
            <person name="Demuth J.P."/>
            <person name="Dumas L.J."/>
            <person name="Han S.-G."/>
            <person name="Hopkins J."/>
            <person name="Karimpour-Fard A."/>
            <person name="Kim Y.H."/>
            <person name="Pollack J.R."/>
            <person name="Vinar T."/>
            <person name="Addo-Quaye C."/>
            <person name="Degenhardt J."/>
            <person name="Denby A."/>
            <person name="Hubisz M.J."/>
            <person name="Indap A."/>
            <person name="Kosiol C."/>
            <person name="Lahn B.T."/>
            <person name="Lawson H.A."/>
            <person name="Marklein A."/>
            <person name="Nielsen R."/>
            <person name="Vallender E.J."/>
            <person name="Clark A.G."/>
            <person name="Ferguson B."/>
            <person name="Hernandez R.D."/>
            <person name="Hirani K."/>
            <person name="Kehrer-Sawatzki H."/>
            <person name="Kolb J."/>
            <person name="Patil S."/>
            <person name="Pu L.-L."/>
            <person name="Ren Y."/>
            <person name="Smith D.G."/>
            <person name="Wheeler D.A."/>
            <person name="Schenck I."/>
            <person name="Ball E.V."/>
            <person name="Chen R."/>
            <person name="Cooper D.N."/>
            <person name="Giardine B."/>
            <person name="Hsu F."/>
            <person name="Kent W.J."/>
            <person name="Lesk A."/>
            <person name="Nelson D.L."/>
            <person name="O'brien W.E."/>
            <person name="Pruefer K."/>
            <person name="Stenson P.D."/>
            <person name="Wallace J.C."/>
            <person name="Ke H."/>
            <person name="Liu X.-M."/>
            <person name="Wang P."/>
            <person name="Xiang A.P."/>
            <person name="Yang F."/>
            <person name="Barber G.P."/>
            <person name="Haussler D."/>
            <person name="Karolchik D."/>
            <person name="Kern A.D."/>
            <person name="Kuhn R.M."/>
            <person name="Smith K.E."/>
            <person name="Zwieg A.S."/>
        </authorList>
    </citation>
    <scope>NUCLEOTIDE SEQUENCE [LARGE SCALE GENOMIC DNA]</scope>
    <source>
        <strain evidence="13">17573</strain>
    </source>
</reference>
<evidence type="ECO:0000256" key="3">
    <source>
        <dbReference type="ARBA" id="ARBA00022527"/>
    </source>
</evidence>
<evidence type="ECO:0000313" key="12">
    <source>
        <dbReference type="Ensembl" id="ENSMMUP00000054534.2"/>
    </source>
</evidence>
<comment type="catalytic activity">
    <reaction evidence="8">
        <text>L-threonyl-[protein] + ATP = O-phospho-L-threonyl-[protein] + ADP + H(+)</text>
        <dbReference type="Rhea" id="RHEA:46608"/>
        <dbReference type="Rhea" id="RHEA-COMP:11060"/>
        <dbReference type="Rhea" id="RHEA-COMP:11605"/>
        <dbReference type="ChEBI" id="CHEBI:15378"/>
        <dbReference type="ChEBI" id="CHEBI:30013"/>
        <dbReference type="ChEBI" id="CHEBI:30616"/>
        <dbReference type="ChEBI" id="CHEBI:61977"/>
        <dbReference type="ChEBI" id="CHEBI:456216"/>
        <dbReference type="EC" id="2.7.11.17"/>
    </reaction>
</comment>
<dbReference type="PANTHER" id="PTHR24347">
    <property type="entry name" value="SERINE/THREONINE-PROTEIN KINASE"/>
    <property type="match status" value="1"/>
</dbReference>
<name>A0A1D5R2J9_MACMU</name>
<evidence type="ECO:0000313" key="13">
    <source>
        <dbReference type="Proteomes" id="UP000006718"/>
    </source>
</evidence>
<keyword evidence="7" id="KW-0067">ATP-binding</keyword>
<dbReference type="Bgee" id="ENSMMUG00000011956">
    <property type="expression patterns" value="Expressed in dorsolateral prefrontal cortex and 23 other cell types or tissues"/>
</dbReference>
<dbReference type="InterPro" id="IPR008271">
    <property type="entry name" value="Ser/Thr_kinase_AS"/>
</dbReference>
<dbReference type="Proteomes" id="UP000006718">
    <property type="component" value="Chromosome 9"/>
</dbReference>
<evidence type="ECO:0000256" key="4">
    <source>
        <dbReference type="ARBA" id="ARBA00022679"/>
    </source>
</evidence>
<dbReference type="InterPro" id="IPR000719">
    <property type="entry name" value="Prot_kinase_dom"/>
</dbReference>
<keyword evidence="3" id="KW-0723">Serine/threonine-protein kinase</keyword>
<proteinExistence type="inferred from homology"/>
<evidence type="ECO:0000256" key="2">
    <source>
        <dbReference type="ARBA" id="ARBA00012434"/>
    </source>
</evidence>
<evidence type="ECO:0000256" key="9">
    <source>
        <dbReference type="ARBA" id="ARBA00047430"/>
    </source>
</evidence>
<dbReference type="InterPro" id="IPR011009">
    <property type="entry name" value="Kinase-like_dom_sf"/>
</dbReference>
<evidence type="ECO:0000256" key="10">
    <source>
        <dbReference type="SAM" id="MobiDB-lite"/>
    </source>
</evidence>
<dbReference type="VEuPathDB" id="HostDB:ENSMMUG00000011956"/>
<evidence type="ECO:0000256" key="8">
    <source>
        <dbReference type="ARBA" id="ARBA00047307"/>
    </source>
</evidence>
<gene>
    <name evidence="12 14" type="primary">CAMK1D</name>
</gene>
<dbReference type="Ensembl" id="ENSMMUT00000064707.2">
    <property type="protein sequence ID" value="ENSMMUP00000054534.2"/>
    <property type="gene ID" value="ENSMMUG00000011956.4"/>
</dbReference>
<evidence type="ECO:0000256" key="1">
    <source>
        <dbReference type="ARBA" id="ARBA00005354"/>
    </source>
</evidence>
<reference evidence="12" key="3">
    <citation type="submission" date="2025-08" db="UniProtKB">
        <authorList>
            <consortium name="Ensembl"/>
        </authorList>
    </citation>
    <scope>IDENTIFICATION</scope>
    <source>
        <strain evidence="12">17573</strain>
    </source>
</reference>
<dbReference type="SMR" id="A0A1D5R2J9"/>
<dbReference type="ExpressionAtlas" id="A0A1D5R2J9">
    <property type="expression patterns" value="baseline"/>
</dbReference>
<dbReference type="Pfam" id="PF00069">
    <property type="entry name" value="Pkinase"/>
    <property type="match status" value="1"/>
</dbReference>
<dbReference type="SMART" id="SM00220">
    <property type="entry name" value="S_TKc"/>
    <property type="match status" value="1"/>
</dbReference>
<dbReference type="GeneTree" id="ENSGT00940000156776"/>
<accession>A0A1D5R2J9</accession>
<dbReference type="VGNC" id="VGNC:70579">
    <property type="gene designation" value="CAMK1D"/>
</dbReference>
<dbReference type="SUPFAM" id="SSF56112">
    <property type="entry name" value="Protein kinase-like (PK-like)"/>
    <property type="match status" value="1"/>
</dbReference>
<keyword evidence="5" id="KW-0547">Nucleotide-binding</keyword>
<feature type="compositionally biased region" description="Polar residues" evidence="10">
    <location>
        <begin position="350"/>
        <end position="360"/>
    </location>
</feature>
<dbReference type="GO" id="GO:0004683">
    <property type="term" value="F:calcium/calmodulin-dependent protein kinase activity"/>
    <property type="evidence" value="ECO:0007669"/>
    <property type="project" value="UniProtKB-EC"/>
</dbReference>
<evidence type="ECO:0000256" key="7">
    <source>
        <dbReference type="ARBA" id="ARBA00022840"/>
    </source>
</evidence>
<comment type="catalytic activity">
    <reaction evidence="9">
        <text>L-seryl-[protein] + ATP = O-phospho-L-seryl-[protein] + ADP + H(+)</text>
        <dbReference type="Rhea" id="RHEA:17989"/>
        <dbReference type="Rhea" id="RHEA-COMP:9863"/>
        <dbReference type="Rhea" id="RHEA-COMP:11604"/>
        <dbReference type="ChEBI" id="CHEBI:15378"/>
        <dbReference type="ChEBI" id="CHEBI:29999"/>
        <dbReference type="ChEBI" id="CHEBI:30616"/>
        <dbReference type="ChEBI" id="CHEBI:83421"/>
        <dbReference type="ChEBI" id="CHEBI:456216"/>
        <dbReference type="EC" id="2.7.11.17"/>
    </reaction>
</comment>
<comment type="similarity">
    <text evidence="1">Belongs to the protein kinase superfamily. CAMK Ser/Thr protein kinase family. CaMK subfamily.</text>
</comment>
<dbReference type="PROSITE" id="PS00108">
    <property type="entry name" value="PROTEIN_KINASE_ST"/>
    <property type="match status" value="1"/>
</dbReference>
<sequence length="360" mass="40151">MFKNVKCNLKCKANKKDTASLKSKQSDEIPNRGTTSQSENGFIFAIKFGSFITLEAFPSQLNRSSRTSNMFFFARVSGGELFDRIVEKGFYTEKDASTLIRQVLDAVYYLHRMGIVHRDLKPENLLYYSQDEESKIMISDFGLSKMEGKGDVMSTACGTPGYVAPEVLAQKPYSKAVDCWSIGVIAYILLCGYPPFYDENDSKLFEQILKAEYEFDSPYWDDISDSAKDFIRNLMEKDPNKRYTCEQAARHPWIAGDTALNKNIHESVSAQIRKNFAKSKWRQAFNATAVVRHMRKLHLGSSLDSSNASVSSSLSLASQKDCLAPSTLCSFISSSSGVSGVGAERRPRPTTVTAVHSGSK</sequence>
<keyword evidence="4" id="KW-0808">Transferase</keyword>
<evidence type="ECO:0000313" key="14">
    <source>
        <dbReference type="VGNC" id="VGNC:70579"/>
    </source>
</evidence>
<keyword evidence="6" id="KW-0418">Kinase</keyword>
<evidence type="ECO:0000259" key="11">
    <source>
        <dbReference type="PROSITE" id="PS50011"/>
    </source>
</evidence>
<reference evidence="12" key="4">
    <citation type="submission" date="2025-09" db="UniProtKB">
        <authorList>
            <consortium name="Ensembl"/>
        </authorList>
    </citation>
    <scope>IDENTIFICATION</scope>
    <source>
        <strain evidence="12">17573</strain>
    </source>
</reference>
<organism evidence="12 13">
    <name type="scientific">Macaca mulatta</name>
    <name type="common">Rhesus macaque</name>
    <dbReference type="NCBI Taxonomy" id="9544"/>
    <lineage>
        <taxon>Eukaryota</taxon>
        <taxon>Metazoa</taxon>
        <taxon>Chordata</taxon>
        <taxon>Craniata</taxon>
        <taxon>Vertebrata</taxon>
        <taxon>Euteleostomi</taxon>
        <taxon>Mammalia</taxon>
        <taxon>Eutheria</taxon>
        <taxon>Euarchontoglires</taxon>
        <taxon>Primates</taxon>
        <taxon>Haplorrhini</taxon>
        <taxon>Catarrhini</taxon>
        <taxon>Cercopithecidae</taxon>
        <taxon>Cercopithecinae</taxon>
        <taxon>Macaca</taxon>
    </lineage>
</organism>
<dbReference type="GO" id="GO:0005524">
    <property type="term" value="F:ATP binding"/>
    <property type="evidence" value="ECO:0007669"/>
    <property type="project" value="UniProtKB-KW"/>
</dbReference>
<evidence type="ECO:0000256" key="5">
    <source>
        <dbReference type="ARBA" id="ARBA00022741"/>
    </source>
</evidence>
<dbReference type="FunFam" id="1.10.510.10:FF:000026">
    <property type="entry name" value="Calcium/calmodulin-dependent protein kinase type 1"/>
    <property type="match status" value="1"/>
</dbReference>
<dbReference type="AlphaFoldDB" id="A0A1D5R2J9"/>
<dbReference type="Gene3D" id="1.10.510.10">
    <property type="entry name" value="Transferase(Phosphotransferase) domain 1"/>
    <property type="match status" value="1"/>
</dbReference>
<protein>
    <recommendedName>
        <fullName evidence="2">calcium/calmodulin-dependent protein kinase</fullName>
        <ecNumber evidence="2">2.7.11.17</ecNumber>
    </recommendedName>
</protein>
<keyword evidence="13" id="KW-1185">Reference proteome</keyword>